<evidence type="ECO:0000256" key="6">
    <source>
        <dbReference type="SAM" id="MobiDB-lite"/>
    </source>
</evidence>
<comment type="similarity">
    <text evidence="5">Belongs to the SAT4 family.</text>
</comment>
<organism evidence="9 10">
    <name type="scientific">Botryosphaeria dothidea</name>
    <dbReference type="NCBI Taxonomy" id="55169"/>
    <lineage>
        <taxon>Eukaryota</taxon>
        <taxon>Fungi</taxon>
        <taxon>Dikarya</taxon>
        <taxon>Ascomycota</taxon>
        <taxon>Pezizomycotina</taxon>
        <taxon>Dothideomycetes</taxon>
        <taxon>Dothideomycetes incertae sedis</taxon>
        <taxon>Botryosphaeriales</taxon>
        <taxon>Botryosphaeriaceae</taxon>
        <taxon>Botryosphaeria</taxon>
    </lineage>
</organism>
<dbReference type="PANTHER" id="PTHR33048:SF47">
    <property type="entry name" value="INTEGRAL MEMBRANE PROTEIN-RELATED"/>
    <property type="match status" value="1"/>
</dbReference>
<dbReference type="Pfam" id="PF20684">
    <property type="entry name" value="Fung_rhodopsin"/>
    <property type="match status" value="1"/>
</dbReference>
<feature type="transmembrane region" description="Helical" evidence="7">
    <location>
        <begin position="12"/>
        <end position="31"/>
    </location>
</feature>
<evidence type="ECO:0000256" key="4">
    <source>
        <dbReference type="ARBA" id="ARBA00023136"/>
    </source>
</evidence>
<keyword evidence="2 7" id="KW-0812">Transmembrane</keyword>
<keyword evidence="3 7" id="KW-1133">Transmembrane helix</keyword>
<feature type="transmembrane region" description="Helical" evidence="7">
    <location>
        <begin position="43"/>
        <end position="64"/>
    </location>
</feature>
<reference evidence="9" key="1">
    <citation type="submission" date="2020-04" db="EMBL/GenBank/DDBJ databases">
        <title>Genome Assembly and Annotation of Botryosphaeria dothidea sdau 11-99, a Latent Pathogen of Apple Fruit Ring Rot in China.</title>
        <authorList>
            <person name="Yu C."/>
            <person name="Diao Y."/>
            <person name="Lu Q."/>
            <person name="Zhao J."/>
            <person name="Cui S."/>
            <person name="Peng C."/>
            <person name="He B."/>
            <person name="Liu H."/>
        </authorList>
    </citation>
    <scope>NUCLEOTIDE SEQUENCE [LARGE SCALE GENOMIC DNA]</scope>
    <source>
        <strain evidence="9">Sdau11-99</strain>
    </source>
</reference>
<feature type="region of interest" description="Disordered" evidence="6">
    <location>
        <begin position="425"/>
        <end position="491"/>
    </location>
</feature>
<feature type="transmembrane region" description="Helical" evidence="7">
    <location>
        <begin position="93"/>
        <end position="114"/>
    </location>
</feature>
<evidence type="ECO:0000256" key="5">
    <source>
        <dbReference type="ARBA" id="ARBA00038359"/>
    </source>
</evidence>
<evidence type="ECO:0000256" key="7">
    <source>
        <dbReference type="SAM" id="Phobius"/>
    </source>
</evidence>
<keyword evidence="10" id="KW-1185">Reference proteome</keyword>
<dbReference type="InterPro" id="IPR049326">
    <property type="entry name" value="Rhodopsin_dom_fungi"/>
</dbReference>
<evidence type="ECO:0000259" key="8">
    <source>
        <dbReference type="Pfam" id="PF20684"/>
    </source>
</evidence>
<protein>
    <recommendedName>
        <fullName evidence="8">Rhodopsin domain-containing protein</fullName>
    </recommendedName>
</protein>
<evidence type="ECO:0000313" key="9">
    <source>
        <dbReference type="EMBL" id="KAF4302944.1"/>
    </source>
</evidence>
<evidence type="ECO:0000256" key="3">
    <source>
        <dbReference type="ARBA" id="ARBA00022989"/>
    </source>
</evidence>
<feature type="transmembrane region" description="Helical" evidence="7">
    <location>
        <begin position="126"/>
        <end position="148"/>
    </location>
</feature>
<feature type="compositionally biased region" description="Basic and acidic residues" evidence="6">
    <location>
        <begin position="482"/>
        <end position="491"/>
    </location>
</feature>
<dbReference type="OrthoDB" id="5391602at2759"/>
<dbReference type="GO" id="GO:0016020">
    <property type="term" value="C:membrane"/>
    <property type="evidence" value="ECO:0007669"/>
    <property type="project" value="UniProtKB-SubCell"/>
</dbReference>
<feature type="domain" description="Rhodopsin" evidence="8">
    <location>
        <begin position="28"/>
        <end position="296"/>
    </location>
</feature>
<dbReference type="AlphaFoldDB" id="A0A8H4IME5"/>
<evidence type="ECO:0000256" key="2">
    <source>
        <dbReference type="ARBA" id="ARBA00022692"/>
    </source>
</evidence>
<feature type="transmembrane region" description="Helical" evidence="7">
    <location>
        <begin position="174"/>
        <end position="197"/>
    </location>
</feature>
<dbReference type="Proteomes" id="UP000572817">
    <property type="component" value="Unassembled WGS sequence"/>
</dbReference>
<comment type="caution">
    <text evidence="9">The sequence shown here is derived from an EMBL/GenBank/DDBJ whole genome shotgun (WGS) entry which is preliminary data.</text>
</comment>
<proteinExistence type="inferred from homology"/>
<dbReference type="PANTHER" id="PTHR33048">
    <property type="entry name" value="PTH11-LIKE INTEGRAL MEMBRANE PROTEIN (AFU_ORTHOLOGUE AFUA_5G11245)"/>
    <property type="match status" value="1"/>
</dbReference>
<accession>A0A8H4IME5</accession>
<gene>
    <name evidence="9" type="ORF">GTA08_BOTSDO09470</name>
</gene>
<feature type="region of interest" description="Disordered" evidence="6">
    <location>
        <begin position="328"/>
        <end position="352"/>
    </location>
</feature>
<feature type="compositionally biased region" description="Polar residues" evidence="6">
    <location>
        <begin position="455"/>
        <end position="481"/>
    </location>
</feature>
<evidence type="ECO:0000256" key="1">
    <source>
        <dbReference type="ARBA" id="ARBA00004141"/>
    </source>
</evidence>
<comment type="subcellular location">
    <subcellularLocation>
        <location evidence="1">Membrane</location>
        <topology evidence="1">Multi-pass membrane protein</topology>
    </subcellularLocation>
</comment>
<sequence>MPESIKVIAIHFGVMIPLQFLAVTAGLLRLYTRIYITKLGMGIEEWFVGAAITLSGACALAIAVSDLHFGEGTGLGTSPEEIRMKTSLYKTQWGSSVIYALENFLIKTSILLLYRRIFTIPLFENLCTALLYFNTAASLANIFAFAFICQPVQHFWQQVTPNPPPGKCLSFRTVWISFGSINVLTDFAAVLLPLPVLRNLHAQKRKRQFLMSIFALSSMYAHNPPSLPPSLTHFPLTRDGGNKSPCIASIIRMYSLRHITPHNLPSVIWQHDLWCGVEMTLGTTCACLPTLTPFVARHFPRALEGAGVSAWRTRRRAQERRSYARVDAKEFGGGRPTQDESGSEGTSTTVTSTVARKLGLKGEGERRTSRHYWWWGAHSLLNSEGGGQSLATTVDAGRRAGAGGDAVMLRDLPPVVDVEIGSGRGSLRMDYLSPEPRQQSRGAAPAAGGMPSKATPEQQPMTTKAFTQSERTMVASSSTVESGREERSWLE</sequence>
<dbReference type="InterPro" id="IPR052337">
    <property type="entry name" value="SAT4-like"/>
</dbReference>
<name>A0A8H4IME5_9PEZI</name>
<keyword evidence="4 7" id="KW-0472">Membrane</keyword>
<evidence type="ECO:0000313" key="10">
    <source>
        <dbReference type="Proteomes" id="UP000572817"/>
    </source>
</evidence>
<feature type="compositionally biased region" description="Low complexity" evidence="6">
    <location>
        <begin position="343"/>
        <end position="352"/>
    </location>
</feature>
<dbReference type="EMBL" id="WWBZ02000062">
    <property type="protein sequence ID" value="KAF4302944.1"/>
    <property type="molecule type" value="Genomic_DNA"/>
</dbReference>